<evidence type="ECO:0000313" key="1">
    <source>
        <dbReference type="EMBL" id="KAG5552492.1"/>
    </source>
</evidence>
<evidence type="ECO:0000313" key="2">
    <source>
        <dbReference type="Proteomes" id="UP000823749"/>
    </source>
</evidence>
<proteinExistence type="predicted"/>
<name>A0AAV6KK17_9ERIC</name>
<reference evidence="1" key="1">
    <citation type="submission" date="2020-08" db="EMBL/GenBank/DDBJ databases">
        <title>Plant Genome Project.</title>
        <authorList>
            <person name="Zhang R.-G."/>
        </authorList>
    </citation>
    <scope>NUCLEOTIDE SEQUENCE</scope>
    <source>
        <strain evidence="1">WSP0</strain>
        <tissue evidence="1">Leaf</tissue>
    </source>
</reference>
<dbReference type="EMBL" id="JACTNZ010000004">
    <property type="protein sequence ID" value="KAG5552492.1"/>
    <property type="molecule type" value="Genomic_DNA"/>
</dbReference>
<keyword evidence="2" id="KW-1185">Reference proteome</keyword>
<dbReference type="AlphaFoldDB" id="A0AAV6KK17"/>
<dbReference type="Proteomes" id="UP000823749">
    <property type="component" value="Chromosome 4"/>
</dbReference>
<accession>A0AAV6KK17</accession>
<organism evidence="1 2">
    <name type="scientific">Rhododendron griersonianum</name>
    <dbReference type="NCBI Taxonomy" id="479676"/>
    <lineage>
        <taxon>Eukaryota</taxon>
        <taxon>Viridiplantae</taxon>
        <taxon>Streptophyta</taxon>
        <taxon>Embryophyta</taxon>
        <taxon>Tracheophyta</taxon>
        <taxon>Spermatophyta</taxon>
        <taxon>Magnoliopsida</taxon>
        <taxon>eudicotyledons</taxon>
        <taxon>Gunneridae</taxon>
        <taxon>Pentapetalae</taxon>
        <taxon>asterids</taxon>
        <taxon>Ericales</taxon>
        <taxon>Ericaceae</taxon>
        <taxon>Ericoideae</taxon>
        <taxon>Rhodoreae</taxon>
        <taxon>Rhododendron</taxon>
    </lineage>
</organism>
<sequence length="72" mass="7802">MELGVLEVGFVIEPVFGLAEVSGCCGVVDGYVVRGGDEAGEVEELVEMAVAWKWHSNYHYFSLFGDTTVVMA</sequence>
<gene>
    <name evidence="1" type="ORF">RHGRI_010543</name>
</gene>
<comment type="caution">
    <text evidence="1">The sequence shown here is derived from an EMBL/GenBank/DDBJ whole genome shotgun (WGS) entry which is preliminary data.</text>
</comment>
<protein>
    <submittedName>
        <fullName evidence="1">Uncharacterized protein</fullName>
    </submittedName>
</protein>